<evidence type="ECO:0000313" key="10">
    <source>
        <dbReference type="Proteomes" id="UP000284177"/>
    </source>
</evidence>
<evidence type="ECO:0000256" key="6">
    <source>
        <dbReference type="ARBA" id="ARBA00022833"/>
    </source>
</evidence>
<dbReference type="GO" id="GO:0008237">
    <property type="term" value="F:metallopeptidase activity"/>
    <property type="evidence" value="ECO:0007669"/>
    <property type="project" value="UniProtKB-KW"/>
</dbReference>
<evidence type="ECO:0000256" key="3">
    <source>
        <dbReference type="ARBA" id="ARBA00022670"/>
    </source>
</evidence>
<dbReference type="NCBIfam" id="TIGR01887">
    <property type="entry name" value="dipeptidaselike"/>
    <property type="match status" value="1"/>
</dbReference>
<dbReference type="OrthoDB" id="9761532at2"/>
<comment type="caution">
    <text evidence="9">The sequence shown here is derived from an EMBL/GenBank/DDBJ whole genome shotgun (WGS) entry which is preliminary data.</text>
</comment>
<evidence type="ECO:0000256" key="4">
    <source>
        <dbReference type="ARBA" id="ARBA00022723"/>
    </source>
</evidence>
<dbReference type="PANTHER" id="PTHR43808">
    <property type="entry name" value="ACETYLORNITHINE DEACETYLASE"/>
    <property type="match status" value="1"/>
</dbReference>
<dbReference type="AlphaFoldDB" id="A0A419T502"/>
<dbReference type="NCBIfam" id="NF005591">
    <property type="entry name" value="PRK07318.1"/>
    <property type="match status" value="1"/>
</dbReference>
<keyword evidence="10" id="KW-1185">Reference proteome</keyword>
<keyword evidence="3" id="KW-0645">Protease</keyword>
<dbReference type="Proteomes" id="UP000284177">
    <property type="component" value="Unassembled WGS sequence"/>
</dbReference>
<dbReference type="GO" id="GO:0016805">
    <property type="term" value="F:dipeptidase activity"/>
    <property type="evidence" value="ECO:0007669"/>
    <property type="project" value="UniProtKB-KW"/>
</dbReference>
<keyword evidence="7" id="KW-0224">Dipeptidase</keyword>
<keyword evidence="4" id="KW-0479">Metal-binding</keyword>
<dbReference type="GO" id="GO:0008777">
    <property type="term" value="F:acetylornithine deacetylase activity"/>
    <property type="evidence" value="ECO:0007669"/>
    <property type="project" value="TreeGrafter"/>
</dbReference>
<name>A0A419T502_9FIRM</name>
<keyword evidence="6" id="KW-0862">Zinc</keyword>
<dbReference type="InterPro" id="IPR050072">
    <property type="entry name" value="Peptidase_M20A"/>
</dbReference>
<dbReference type="RefSeq" id="WP_120168338.1">
    <property type="nucleotide sequence ID" value="NZ_MCIB01000010.1"/>
</dbReference>
<dbReference type="PANTHER" id="PTHR43808:SF31">
    <property type="entry name" value="N-ACETYL-L-CITRULLINE DEACETYLASE"/>
    <property type="match status" value="1"/>
</dbReference>
<comment type="similarity">
    <text evidence="2">Belongs to the peptidase M20A family.</text>
</comment>
<proteinExistence type="inferred from homology"/>
<evidence type="ECO:0000256" key="8">
    <source>
        <dbReference type="ARBA" id="ARBA00023049"/>
    </source>
</evidence>
<dbReference type="SUPFAM" id="SSF53187">
    <property type="entry name" value="Zn-dependent exopeptidases"/>
    <property type="match status" value="1"/>
</dbReference>
<dbReference type="GO" id="GO:0006526">
    <property type="term" value="P:L-arginine biosynthetic process"/>
    <property type="evidence" value="ECO:0007669"/>
    <property type="project" value="TreeGrafter"/>
</dbReference>
<gene>
    <name evidence="9" type="ORF">BET03_10635</name>
</gene>
<dbReference type="InterPro" id="IPR001261">
    <property type="entry name" value="ArgE/DapE_CS"/>
</dbReference>
<dbReference type="Gene3D" id="3.40.630.10">
    <property type="entry name" value="Zn peptidases"/>
    <property type="match status" value="1"/>
</dbReference>
<keyword evidence="5" id="KW-0378">Hydrolase</keyword>
<evidence type="ECO:0000313" key="9">
    <source>
        <dbReference type="EMBL" id="RKD32526.1"/>
    </source>
</evidence>
<evidence type="ECO:0000256" key="5">
    <source>
        <dbReference type="ARBA" id="ARBA00022801"/>
    </source>
</evidence>
<dbReference type="CDD" id="cd03888">
    <property type="entry name" value="M20_PepV"/>
    <property type="match status" value="1"/>
</dbReference>
<dbReference type="Gene3D" id="3.30.70.360">
    <property type="match status" value="2"/>
</dbReference>
<protein>
    <submittedName>
        <fullName evidence="9">Dipeptidase PepV</fullName>
    </submittedName>
</protein>
<reference evidence="9 10" key="1">
    <citation type="submission" date="2016-08" db="EMBL/GenBank/DDBJ databases">
        <title>Novel Firmicutes and Novel Genomes.</title>
        <authorList>
            <person name="Poppleton D.I."/>
            <person name="Gribaldo S."/>
        </authorList>
    </citation>
    <scope>NUCLEOTIDE SEQUENCE [LARGE SCALE GENOMIC DNA]</scope>
    <source>
        <strain evidence="9 10">CTT3</strain>
    </source>
</reference>
<dbReference type="InterPro" id="IPR010964">
    <property type="entry name" value="M20A_pepV-rel"/>
</dbReference>
<dbReference type="GO" id="GO:0006508">
    <property type="term" value="P:proteolysis"/>
    <property type="evidence" value="ECO:0007669"/>
    <property type="project" value="UniProtKB-KW"/>
</dbReference>
<organism evidence="9 10">
    <name type="scientific">Thermohalobacter berrensis</name>
    <dbReference type="NCBI Taxonomy" id="99594"/>
    <lineage>
        <taxon>Bacteria</taxon>
        <taxon>Bacillati</taxon>
        <taxon>Bacillota</taxon>
        <taxon>Tissierellia</taxon>
        <taxon>Tissierellales</taxon>
        <taxon>Thermohalobacteraceae</taxon>
        <taxon>Thermohalobacter</taxon>
    </lineage>
</organism>
<dbReference type="SUPFAM" id="SSF55031">
    <property type="entry name" value="Bacterial exopeptidase dimerisation domain"/>
    <property type="match status" value="1"/>
</dbReference>
<dbReference type="Pfam" id="PF01546">
    <property type="entry name" value="Peptidase_M20"/>
    <property type="match status" value="1"/>
</dbReference>
<evidence type="ECO:0000256" key="7">
    <source>
        <dbReference type="ARBA" id="ARBA00022997"/>
    </source>
</evidence>
<sequence length="466" mass="51715">MKLEKLIDTYKDDIIKSVQNLVKIKSVEGEPKEDMPFGEGPRKALDTALHIAEEMGFRTKNVDGYAGHAEIGEGEETVGILVHLDVVPEGDGWTYPPYEGEIHDGKIYGRGTIDDKGPAVAALYAMKAIKESKLPINKKIRIIFGTNEETGWGGIEYYLNKVKAPDLAFTPDAEFPVIHGEKGIIDLKLKKALESNCIGDIVIKKIKGGKRPNMVPDLAIAELEVNNKVKSNVINKLNEFISKTNYEISIEEKENRLIIKSRGISAHGSTPELGKNAISQLMVILNELDLCECDICNFIKLYNEKIGIEYNGQSIGCGFEDDISGKLTFNVGVIDIDEKGAEITVNIRCPIKYNKKEVFNGIERTLEGTGVEVIEKDYLPSIYVPKDHELVQKLMDVYRRMTGDNNSKPITIGGGTYARAMANAVAFGPLFPGQEELAHQKDEFISIDDLIKITKIYAMALYELSK</sequence>
<dbReference type="GO" id="GO:0008270">
    <property type="term" value="F:zinc ion binding"/>
    <property type="evidence" value="ECO:0007669"/>
    <property type="project" value="InterPro"/>
</dbReference>
<dbReference type="PROSITE" id="PS00759">
    <property type="entry name" value="ARGE_DAPE_CPG2_2"/>
    <property type="match status" value="1"/>
</dbReference>
<comment type="cofactor">
    <cofactor evidence="1">
        <name>Zn(2+)</name>
        <dbReference type="ChEBI" id="CHEBI:29105"/>
    </cofactor>
</comment>
<evidence type="ECO:0000256" key="2">
    <source>
        <dbReference type="ARBA" id="ARBA00006247"/>
    </source>
</evidence>
<keyword evidence="8" id="KW-0482">Metalloprotease</keyword>
<accession>A0A419T502</accession>
<evidence type="ECO:0000256" key="1">
    <source>
        <dbReference type="ARBA" id="ARBA00001947"/>
    </source>
</evidence>
<dbReference type="InterPro" id="IPR002933">
    <property type="entry name" value="Peptidase_M20"/>
</dbReference>
<dbReference type="EMBL" id="MCIB01000010">
    <property type="protein sequence ID" value="RKD32526.1"/>
    <property type="molecule type" value="Genomic_DNA"/>
</dbReference>
<dbReference type="InterPro" id="IPR036264">
    <property type="entry name" value="Bact_exopeptidase_dim_dom"/>
</dbReference>